<dbReference type="RefSeq" id="WP_250860571.1">
    <property type="nucleotide sequence ID" value="NZ_JAGSOJ010000004.1"/>
</dbReference>
<dbReference type="Pfam" id="PF02687">
    <property type="entry name" value="FtsX"/>
    <property type="match status" value="1"/>
</dbReference>
<comment type="similarity">
    <text evidence="6">Belongs to the ABC-4 integral membrane protein family.</text>
</comment>
<dbReference type="PANTHER" id="PTHR46795">
    <property type="entry name" value="ABC TRANSPORTER PERMEASE-RELATED-RELATED"/>
    <property type="match status" value="1"/>
</dbReference>
<comment type="subcellular location">
    <subcellularLocation>
        <location evidence="1 6">Cell membrane</location>
        <topology evidence="1 6">Multi-pass membrane protein</topology>
    </subcellularLocation>
</comment>
<comment type="caution">
    <text evidence="8">The sequence shown here is derived from an EMBL/GenBank/DDBJ whole genome shotgun (WGS) entry which is preliminary data.</text>
</comment>
<reference evidence="8" key="2">
    <citation type="submission" date="2021-04" db="EMBL/GenBank/DDBJ databases">
        <authorList>
            <person name="Dong X."/>
        </authorList>
    </citation>
    <scope>NUCLEOTIDE SEQUENCE</scope>
    <source>
        <strain evidence="8">ZWT</strain>
    </source>
</reference>
<evidence type="ECO:0000256" key="6">
    <source>
        <dbReference type="PIRNR" id="PIRNR018968"/>
    </source>
</evidence>
<dbReference type="InterPro" id="IPR027022">
    <property type="entry name" value="ABC_permease_BceB-typ"/>
</dbReference>
<feature type="transmembrane region" description="Helical" evidence="6">
    <location>
        <begin position="102"/>
        <end position="127"/>
    </location>
</feature>
<feature type="transmembrane region" description="Helical" evidence="6">
    <location>
        <begin position="60"/>
        <end position="81"/>
    </location>
</feature>
<dbReference type="AlphaFoldDB" id="A0A9J6P3U7"/>
<organism evidence="8 9">
    <name type="scientific">Oceanirhabdus seepicola</name>
    <dbReference type="NCBI Taxonomy" id="2828781"/>
    <lineage>
        <taxon>Bacteria</taxon>
        <taxon>Bacillati</taxon>
        <taxon>Bacillota</taxon>
        <taxon>Clostridia</taxon>
        <taxon>Eubacteriales</taxon>
        <taxon>Clostridiaceae</taxon>
        <taxon>Oceanirhabdus</taxon>
    </lineage>
</organism>
<feature type="domain" description="ABC3 transporter permease C-terminal" evidence="7">
    <location>
        <begin position="60"/>
        <end position="174"/>
    </location>
</feature>
<feature type="transmembrane region" description="Helical" evidence="6">
    <location>
        <begin position="283"/>
        <end position="304"/>
    </location>
</feature>
<evidence type="ECO:0000259" key="7">
    <source>
        <dbReference type="Pfam" id="PF02687"/>
    </source>
</evidence>
<proteinExistence type="inferred from homology"/>
<feature type="transmembrane region" description="Helical" evidence="6">
    <location>
        <begin position="228"/>
        <end position="248"/>
    </location>
</feature>
<evidence type="ECO:0000256" key="1">
    <source>
        <dbReference type="ARBA" id="ARBA00004651"/>
    </source>
</evidence>
<dbReference type="GO" id="GO:0055085">
    <property type="term" value="P:transmembrane transport"/>
    <property type="evidence" value="ECO:0007669"/>
    <property type="project" value="UniProtKB-UniRule"/>
</dbReference>
<evidence type="ECO:0000256" key="5">
    <source>
        <dbReference type="ARBA" id="ARBA00023136"/>
    </source>
</evidence>
<dbReference type="GO" id="GO:0005886">
    <property type="term" value="C:plasma membrane"/>
    <property type="evidence" value="ECO:0007669"/>
    <property type="project" value="UniProtKB-SubCell"/>
</dbReference>
<protein>
    <submittedName>
        <fullName evidence="8">ABC transporter permease</fullName>
    </submittedName>
</protein>
<evidence type="ECO:0000256" key="2">
    <source>
        <dbReference type="ARBA" id="ARBA00022475"/>
    </source>
</evidence>
<keyword evidence="2 6" id="KW-1003">Cell membrane</keyword>
<dbReference type="PIRSF" id="PIRSF018968">
    <property type="entry name" value="ABC_permease_BceB"/>
    <property type="match status" value="1"/>
</dbReference>
<dbReference type="InterPro" id="IPR003838">
    <property type="entry name" value="ABC3_permease_C"/>
</dbReference>
<evidence type="ECO:0000256" key="3">
    <source>
        <dbReference type="ARBA" id="ARBA00022692"/>
    </source>
</evidence>
<dbReference type="EMBL" id="JAGSOJ010000004">
    <property type="protein sequence ID" value="MCM1991450.1"/>
    <property type="molecule type" value="Genomic_DNA"/>
</dbReference>
<evidence type="ECO:0000313" key="8">
    <source>
        <dbReference type="EMBL" id="MCM1991450.1"/>
    </source>
</evidence>
<feature type="transmembrane region" description="Helical" evidence="6">
    <location>
        <begin position="577"/>
        <end position="600"/>
    </location>
</feature>
<keyword evidence="4 6" id="KW-1133">Transmembrane helix</keyword>
<evidence type="ECO:0000256" key="4">
    <source>
        <dbReference type="ARBA" id="ARBA00022989"/>
    </source>
</evidence>
<feature type="transmembrane region" description="Helical" evidence="6">
    <location>
        <begin position="20"/>
        <end position="40"/>
    </location>
</feature>
<dbReference type="Proteomes" id="UP001056429">
    <property type="component" value="Unassembled WGS sequence"/>
</dbReference>
<feature type="transmembrane region" description="Helical" evidence="6">
    <location>
        <begin position="607"/>
        <end position="629"/>
    </location>
</feature>
<evidence type="ECO:0000313" key="9">
    <source>
        <dbReference type="Proteomes" id="UP001056429"/>
    </source>
</evidence>
<feature type="transmembrane region" description="Helical" evidence="6">
    <location>
        <begin position="521"/>
        <end position="545"/>
    </location>
</feature>
<keyword evidence="6" id="KW-0813">Transport</keyword>
<keyword evidence="9" id="KW-1185">Reference proteome</keyword>
<gene>
    <name evidence="8" type="ORF">KDK92_17080</name>
</gene>
<dbReference type="PANTHER" id="PTHR46795:SF3">
    <property type="entry name" value="ABC TRANSPORTER PERMEASE"/>
    <property type="match status" value="1"/>
</dbReference>
<name>A0A9J6P3U7_9CLOT</name>
<accession>A0A9J6P3U7</accession>
<reference evidence="8" key="1">
    <citation type="journal article" date="2021" name="mSystems">
        <title>Bacteria and Archaea Synergistically Convert Glycine Betaine to Biogenic Methane in the Formosa Cold Seep of the South China Sea.</title>
        <authorList>
            <person name="Li L."/>
            <person name="Zhang W."/>
            <person name="Zhang S."/>
            <person name="Song L."/>
            <person name="Sun Q."/>
            <person name="Zhang H."/>
            <person name="Xiang H."/>
            <person name="Dong X."/>
        </authorList>
    </citation>
    <scope>NUCLEOTIDE SEQUENCE</scope>
    <source>
        <strain evidence="8">ZWT</strain>
    </source>
</reference>
<keyword evidence="5 6" id="KW-0472">Membrane</keyword>
<feature type="transmembrane region" description="Helical" evidence="6">
    <location>
        <begin position="158"/>
        <end position="176"/>
    </location>
</feature>
<sequence>MSAFNLAKSNFKNNIRAYSVHLLAMIFSIVIYYNFATLKYNPDALGSDSLHYAAKGASSAAAFLLILFLAFFVWYSNTIFLKQRKKEIGMYSFMGVTTEEIGMVYVIESISMGLTALFFGIIGGILLNKLFLMALAKVAIGNVKIEFFLSTKSLLETGGFFALFFIVASIRGYININRSKLIDLFNASKMEEKQQKVSIIKGILSVMIIGGAYYFISYKIDPYLVIKIPVVIGLIVWGTFWLFQALIPSVIKWLQGKKNIFYRGTNIIAVSNLAYRIRKNYKSLTAVAILVACAVTAFGTCYSIKYNVALTKRYEAPFHLAFMSESKRHEENTNKVKEVIKDNGDDIDFSITIDGMHIDEVNVNEKKNSNMYYFTDYFALRYSDFEKIVRAIEGKKADKILSKVVIGEDLVTFIMRPGLLVSFIDEKYVNSKGMQLNIEKNIYAPLFGKLANVPALVMRDEDYEKYKGLFTEYRYTGLNIKNRDKLKTITEDITNNFKESEEVVALSQESLDENRFKEMSVYFFLGGILAFVFIVASGVMVYFNIITEAYMDKEKYIRLMNIGVTKREIWITAIKQGAIQCILPLVIGSIHGIVALRVLALIMSRSLIVPGAISIGVLAVVYIIFYLLAIKKFIKVVTSKRKA</sequence>
<dbReference type="InterPro" id="IPR052536">
    <property type="entry name" value="ABC-4_Integral_Memb_Prot"/>
</dbReference>
<keyword evidence="3 6" id="KW-0812">Transmembrane</keyword>
<feature type="transmembrane region" description="Helical" evidence="6">
    <location>
        <begin position="197"/>
        <end position="216"/>
    </location>
</feature>